<dbReference type="SUPFAM" id="SSF54909">
    <property type="entry name" value="Dimeric alpha+beta barrel"/>
    <property type="match status" value="1"/>
</dbReference>
<dbReference type="EMBL" id="VSSQ01023999">
    <property type="protein sequence ID" value="MPM71271.1"/>
    <property type="molecule type" value="Genomic_DNA"/>
</dbReference>
<sequence length="104" mass="12347">MERFTWKAYILPGMLEEYIKRHDEIWPEMTQVLNDAGIRNYTIWTTGEELFGYYECDSVEYAAKVQRESEVVARWNVYMKDVMVMATDPVTGEPQMLRQVFIHG</sequence>
<gene>
    <name evidence="1" type="primary">rhaM_8</name>
    <name evidence="1" type="ORF">SDC9_118235</name>
</gene>
<name>A0A645C2U8_9ZZZZ</name>
<keyword evidence="1" id="KW-0413">Isomerase</keyword>
<accession>A0A645C2U8</accession>
<dbReference type="PANTHER" id="PTHR34389:SF2">
    <property type="entry name" value="L-RHAMNOSE MUTAROTASE"/>
    <property type="match status" value="1"/>
</dbReference>
<reference evidence="1" key="1">
    <citation type="submission" date="2019-08" db="EMBL/GenBank/DDBJ databases">
        <authorList>
            <person name="Kucharzyk K."/>
            <person name="Murdoch R.W."/>
            <person name="Higgins S."/>
            <person name="Loffler F."/>
        </authorList>
    </citation>
    <scope>NUCLEOTIDE SEQUENCE</scope>
</reference>
<proteinExistence type="predicted"/>
<dbReference type="Pfam" id="PF05336">
    <property type="entry name" value="rhaM"/>
    <property type="match status" value="1"/>
</dbReference>
<dbReference type="AlphaFoldDB" id="A0A645C2U8"/>
<comment type="caution">
    <text evidence="1">The sequence shown here is derived from an EMBL/GenBank/DDBJ whole genome shotgun (WGS) entry which is preliminary data.</text>
</comment>
<protein>
    <submittedName>
        <fullName evidence="1">L-rhamnose mutarotase</fullName>
        <ecNumber evidence="1">5.1.3.32</ecNumber>
    </submittedName>
</protein>
<evidence type="ECO:0000313" key="1">
    <source>
        <dbReference type="EMBL" id="MPM71271.1"/>
    </source>
</evidence>
<organism evidence="1">
    <name type="scientific">bioreactor metagenome</name>
    <dbReference type="NCBI Taxonomy" id="1076179"/>
    <lineage>
        <taxon>unclassified sequences</taxon>
        <taxon>metagenomes</taxon>
        <taxon>ecological metagenomes</taxon>
    </lineage>
</organism>
<dbReference type="GO" id="GO:0062192">
    <property type="term" value="F:L-rhamnose mutarotase activity"/>
    <property type="evidence" value="ECO:0007669"/>
    <property type="project" value="UniProtKB-EC"/>
</dbReference>
<dbReference type="PANTHER" id="PTHR34389">
    <property type="entry name" value="L-RHAMNOSE MUTAROTASE"/>
    <property type="match status" value="1"/>
</dbReference>
<dbReference type="GO" id="GO:0019301">
    <property type="term" value="P:rhamnose catabolic process"/>
    <property type="evidence" value="ECO:0007669"/>
    <property type="project" value="TreeGrafter"/>
</dbReference>
<dbReference type="Gene3D" id="3.30.70.100">
    <property type="match status" value="1"/>
</dbReference>
<dbReference type="InterPro" id="IPR011008">
    <property type="entry name" value="Dimeric_a/b-barrel"/>
</dbReference>
<dbReference type="InterPro" id="IPR008000">
    <property type="entry name" value="Rham/fucose_mutarotase"/>
</dbReference>
<dbReference type="EC" id="5.1.3.32" evidence="1"/>